<dbReference type="EMBL" id="CCYA01000272">
    <property type="protein sequence ID" value="CEH15686.1"/>
    <property type="molecule type" value="Genomic_DNA"/>
</dbReference>
<protein>
    <submittedName>
        <fullName evidence="1">Uncharacterized protein</fullName>
    </submittedName>
</protein>
<dbReference type="Proteomes" id="UP000054845">
    <property type="component" value="Unassembled WGS sequence"/>
</dbReference>
<dbReference type="AlphaFoldDB" id="A0A0P1BHM2"/>
<name>A0A0P1BHM2_9BASI</name>
<evidence type="ECO:0000313" key="1">
    <source>
        <dbReference type="EMBL" id="CEH15686.1"/>
    </source>
</evidence>
<accession>A0A0P1BHM2</accession>
<proteinExistence type="predicted"/>
<sequence>MCSIAYLSTTFAQHRRSPPVIRESWLHSVPVVDHQSEKKSFSWSENHPSHVPYTMSDLTREDSNPGSPSRRATFVILHAQSRCACSSSAISSRRLASAQLLRPVTSRLRLRSSSRQKRCTNFTDAGRVGKQISAISSKSRHALRTATPIADLVNESLRVTQCVLHGHCPGRRKVYSKFAHSLLTVISLATSNPCSLAALRRYNLYFDDWQSQWLG</sequence>
<organism evidence="1 2">
    <name type="scientific">Ceraceosorus bombacis</name>
    <dbReference type="NCBI Taxonomy" id="401625"/>
    <lineage>
        <taxon>Eukaryota</taxon>
        <taxon>Fungi</taxon>
        <taxon>Dikarya</taxon>
        <taxon>Basidiomycota</taxon>
        <taxon>Ustilaginomycotina</taxon>
        <taxon>Exobasidiomycetes</taxon>
        <taxon>Ceraceosorales</taxon>
        <taxon>Ceraceosoraceae</taxon>
        <taxon>Ceraceosorus</taxon>
    </lineage>
</organism>
<reference evidence="1 2" key="1">
    <citation type="submission" date="2014-09" db="EMBL/GenBank/DDBJ databases">
        <authorList>
            <person name="Magalhaes I.L.F."/>
            <person name="Oliveira U."/>
            <person name="Santos F.R."/>
            <person name="Vidigal T.H.D.A."/>
            <person name="Brescovit A.D."/>
            <person name="Santos A.J."/>
        </authorList>
    </citation>
    <scope>NUCLEOTIDE SEQUENCE [LARGE SCALE GENOMIC DNA]</scope>
</reference>
<evidence type="ECO:0000313" key="2">
    <source>
        <dbReference type="Proteomes" id="UP000054845"/>
    </source>
</evidence>
<keyword evidence="2" id="KW-1185">Reference proteome</keyword>